<dbReference type="OrthoDB" id="9872203at2"/>
<dbReference type="EMBL" id="FOVI01000018">
    <property type="protein sequence ID" value="SFO04407.1"/>
    <property type="molecule type" value="Genomic_DNA"/>
</dbReference>
<reference evidence="2" key="1">
    <citation type="submission" date="2016-10" db="EMBL/GenBank/DDBJ databases">
        <authorList>
            <person name="Varghese N."/>
            <person name="Submissions S."/>
        </authorList>
    </citation>
    <scope>NUCLEOTIDE SEQUENCE [LARGE SCALE GENOMIC DNA]</scope>
    <source>
        <strain evidence="2">DS-12</strain>
    </source>
</reference>
<accession>A0A1I5DZ28</accession>
<protein>
    <submittedName>
        <fullName evidence="1">Uncharacterized protein</fullName>
    </submittedName>
</protein>
<evidence type="ECO:0000313" key="1">
    <source>
        <dbReference type="EMBL" id="SFO04407.1"/>
    </source>
</evidence>
<dbReference type="Proteomes" id="UP000199036">
    <property type="component" value="Unassembled WGS sequence"/>
</dbReference>
<gene>
    <name evidence="1" type="ORF">SAMN05421741_11811</name>
</gene>
<dbReference type="AlphaFoldDB" id="A0A1I5DZ28"/>
<sequence>MFIENTDARAVIRYFNSVNPEIKDKIVDWKKGMPVELNVIYSYNDSKNRCIAMWTDFFDMNIRPERLQIIFGRISLLDCEFFMYHNNKRFRIGFRVKEMIK</sequence>
<keyword evidence="2" id="KW-1185">Reference proteome</keyword>
<dbReference type="STRING" id="913024.SAMN05421741_11811"/>
<dbReference type="RefSeq" id="WP_091524561.1">
    <property type="nucleotide sequence ID" value="NZ_FOVI01000018.1"/>
</dbReference>
<organism evidence="1 2">
    <name type="scientific">Paenimyroides ummariense</name>
    <dbReference type="NCBI Taxonomy" id="913024"/>
    <lineage>
        <taxon>Bacteria</taxon>
        <taxon>Pseudomonadati</taxon>
        <taxon>Bacteroidota</taxon>
        <taxon>Flavobacteriia</taxon>
        <taxon>Flavobacteriales</taxon>
        <taxon>Flavobacteriaceae</taxon>
        <taxon>Paenimyroides</taxon>
    </lineage>
</organism>
<evidence type="ECO:0000313" key="2">
    <source>
        <dbReference type="Proteomes" id="UP000199036"/>
    </source>
</evidence>
<proteinExistence type="predicted"/>
<name>A0A1I5DZ28_9FLAO</name>